<dbReference type="Proteomes" id="UP000020077">
    <property type="component" value="Unassembled WGS sequence"/>
</dbReference>
<dbReference type="EMBL" id="JDVG02000630">
    <property type="protein sequence ID" value="KFB70905.1"/>
    <property type="molecule type" value="Genomic_DNA"/>
</dbReference>
<evidence type="ECO:0000313" key="1">
    <source>
        <dbReference type="EMBL" id="KFB70905.1"/>
    </source>
</evidence>
<name>A0A080LTI3_9PROT</name>
<evidence type="ECO:0000313" key="2">
    <source>
        <dbReference type="Proteomes" id="UP000020077"/>
    </source>
</evidence>
<accession>A0A080LTI3</accession>
<sequence length="84" mass="9449">MSGYHLPIASLAVLADESENWKPSEFTYQRFGCTVGICFSTLRFLDYARQTEALLEDTNAFALVNVPHLFTRAGSDPEQRYAAK</sequence>
<reference evidence="1 2" key="1">
    <citation type="submission" date="2014-02" db="EMBL/GenBank/DDBJ databases">
        <title>Expanding our view of genomic diversity in Candidatus Accumulibacter clades.</title>
        <authorList>
            <person name="Skennerton C.T."/>
            <person name="Barr J.J."/>
            <person name="Slater F.R."/>
            <person name="Bond P.L."/>
            <person name="Tyson G.W."/>
        </authorList>
    </citation>
    <scope>NUCLEOTIDE SEQUENCE [LARGE SCALE GENOMIC DNA]</scope>
    <source>
        <strain evidence="2">BA-91</strain>
    </source>
</reference>
<proteinExistence type="predicted"/>
<organism evidence="1 2">
    <name type="scientific">Candidatus Accumulibacter phosphatis</name>
    <dbReference type="NCBI Taxonomy" id="327160"/>
    <lineage>
        <taxon>Bacteria</taxon>
        <taxon>Pseudomonadati</taxon>
        <taxon>Pseudomonadota</taxon>
        <taxon>Betaproteobacteria</taxon>
        <taxon>Candidatus Accumulibacter</taxon>
    </lineage>
</organism>
<protein>
    <submittedName>
        <fullName evidence="1">Uncharacterized protein</fullName>
    </submittedName>
</protein>
<comment type="caution">
    <text evidence="1">The sequence shown here is derived from an EMBL/GenBank/DDBJ whole genome shotgun (WGS) entry which is preliminary data.</text>
</comment>
<gene>
    <name evidence="1" type="ORF">AW09_003989</name>
</gene>
<dbReference type="AlphaFoldDB" id="A0A080LTI3"/>